<reference evidence="4" key="2">
    <citation type="submission" date="2020-09" db="EMBL/GenBank/DDBJ databases">
        <authorList>
            <person name="Sun Q."/>
            <person name="Zhou Y."/>
        </authorList>
    </citation>
    <scope>NUCLEOTIDE SEQUENCE</scope>
    <source>
        <strain evidence="4">CGMCC 1.15454</strain>
    </source>
</reference>
<dbReference type="CDD" id="cd04301">
    <property type="entry name" value="NAT_SF"/>
    <property type="match status" value="1"/>
</dbReference>
<feature type="domain" description="N-acetyltransferase" evidence="3">
    <location>
        <begin position="6"/>
        <end position="158"/>
    </location>
</feature>
<dbReference type="RefSeq" id="WP_188725772.1">
    <property type="nucleotide sequence ID" value="NZ_BMJD01000051.1"/>
</dbReference>
<keyword evidence="5" id="KW-1185">Reference proteome</keyword>
<gene>
    <name evidence="4" type="ORF">GCM10011409_40410</name>
</gene>
<dbReference type="InterPro" id="IPR016181">
    <property type="entry name" value="Acyl_CoA_acyltransferase"/>
</dbReference>
<dbReference type="SUPFAM" id="SSF55729">
    <property type="entry name" value="Acyl-CoA N-acyltransferases (Nat)"/>
    <property type="match status" value="1"/>
</dbReference>
<evidence type="ECO:0000256" key="2">
    <source>
        <dbReference type="ARBA" id="ARBA00023315"/>
    </source>
</evidence>
<dbReference type="Pfam" id="PF00583">
    <property type="entry name" value="Acetyltransf_1"/>
    <property type="match status" value="1"/>
</dbReference>
<dbReference type="PROSITE" id="PS51186">
    <property type="entry name" value="GNAT"/>
    <property type="match status" value="1"/>
</dbReference>
<keyword evidence="1" id="KW-0808">Transferase</keyword>
<dbReference type="InterPro" id="IPR000182">
    <property type="entry name" value="GNAT_dom"/>
</dbReference>
<evidence type="ECO:0000256" key="1">
    <source>
        <dbReference type="ARBA" id="ARBA00022679"/>
    </source>
</evidence>
<evidence type="ECO:0000313" key="4">
    <source>
        <dbReference type="EMBL" id="GGB58844.1"/>
    </source>
</evidence>
<evidence type="ECO:0000313" key="5">
    <source>
        <dbReference type="Proteomes" id="UP000621492"/>
    </source>
</evidence>
<sequence>MENTVVLMDKMQETDWQQVRDIYIEGIDTGNATFEKEAPTWEEWDKGHISAGRLVVREGRNVIGWAALSPVSSRCAYAGVAEVSIYLSQNSCGKGIGSKLLKALIEESEANGIWTLQSGIFPENTNSIRLHTKFGFKVVGQRERIGKLNGIWRDVSILERRSRVVGIE</sequence>
<evidence type="ECO:0000259" key="3">
    <source>
        <dbReference type="PROSITE" id="PS51186"/>
    </source>
</evidence>
<dbReference type="PANTHER" id="PTHR43072:SF23">
    <property type="entry name" value="UPF0039 PROTEIN C11D3.02C"/>
    <property type="match status" value="1"/>
</dbReference>
<organism evidence="4 5">
    <name type="scientific">Lentibacillus populi</name>
    <dbReference type="NCBI Taxonomy" id="1827502"/>
    <lineage>
        <taxon>Bacteria</taxon>
        <taxon>Bacillati</taxon>
        <taxon>Bacillota</taxon>
        <taxon>Bacilli</taxon>
        <taxon>Bacillales</taxon>
        <taxon>Bacillaceae</taxon>
        <taxon>Lentibacillus</taxon>
    </lineage>
</organism>
<dbReference type="GO" id="GO:0016747">
    <property type="term" value="F:acyltransferase activity, transferring groups other than amino-acyl groups"/>
    <property type="evidence" value="ECO:0007669"/>
    <property type="project" value="InterPro"/>
</dbReference>
<proteinExistence type="predicted"/>
<dbReference type="EMBL" id="BMJD01000051">
    <property type="protein sequence ID" value="GGB58844.1"/>
    <property type="molecule type" value="Genomic_DNA"/>
</dbReference>
<dbReference type="Proteomes" id="UP000621492">
    <property type="component" value="Unassembled WGS sequence"/>
</dbReference>
<reference evidence="4" key="1">
    <citation type="journal article" date="2014" name="Int. J. Syst. Evol. Microbiol.">
        <title>Complete genome sequence of Corynebacterium casei LMG S-19264T (=DSM 44701T), isolated from a smear-ripened cheese.</title>
        <authorList>
            <consortium name="US DOE Joint Genome Institute (JGI-PGF)"/>
            <person name="Walter F."/>
            <person name="Albersmeier A."/>
            <person name="Kalinowski J."/>
            <person name="Ruckert C."/>
        </authorList>
    </citation>
    <scope>NUCLEOTIDE SEQUENCE</scope>
    <source>
        <strain evidence="4">CGMCC 1.15454</strain>
    </source>
</reference>
<comment type="caution">
    <text evidence="4">The sequence shown here is derived from an EMBL/GenBank/DDBJ whole genome shotgun (WGS) entry which is preliminary data.</text>
</comment>
<accession>A0A9W5U196</accession>
<dbReference type="AlphaFoldDB" id="A0A9W5U196"/>
<keyword evidence="2" id="KW-0012">Acyltransferase</keyword>
<protein>
    <submittedName>
        <fullName evidence="4">Phosphinothricin N-acetyltransferase</fullName>
    </submittedName>
</protein>
<name>A0A9W5U196_9BACI</name>
<dbReference type="Gene3D" id="3.40.630.30">
    <property type="match status" value="1"/>
</dbReference>
<dbReference type="PANTHER" id="PTHR43072">
    <property type="entry name" value="N-ACETYLTRANSFERASE"/>
    <property type="match status" value="1"/>
</dbReference>